<accession>A0ABR3AA94</accession>
<dbReference type="SUPFAM" id="SSF52540">
    <property type="entry name" value="P-loop containing nucleoside triphosphate hydrolases"/>
    <property type="match status" value="1"/>
</dbReference>
<dbReference type="Gene3D" id="3.40.50.720">
    <property type="entry name" value="NAD(P)-binding Rossmann-like Domain"/>
    <property type="match status" value="1"/>
</dbReference>
<organism evidence="7 8">
    <name type="scientific">Marasmius tenuissimus</name>
    <dbReference type="NCBI Taxonomy" id="585030"/>
    <lineage>
        <taxon>Eukaryota</taxon>
        <taxon>Fungi</taxon>
        <taxon>Dikarya</taxon>
        <taxon>Basidiomycota</taxon>
        <taxon>Agaricomycotina</taxon>
        <taxon>Agaricomycetes</taxon>
        <taxon>Agaricomycetidae</taxon>
        <taxon>Agaricales</taxon>
        <taxon>Marasmiineae</taxon>
        <taxon>Marasmiaceae</taxon>
        <taxon>Marasmius</taxon>
    </lineage>
</organism>
<feature type="coiled-coil region" evidence="4">
    <location>
        <begin position="1350"/>
        <end position="1387"/>
    </location>
</feature>
<comment type="caution">
    <text evidence="7">The sequence shown here is derived from an EMBL/GenBank/DDBJ whole genome shotgun (WGS) entry which is preliminary data.</text>
</comment>
<dbReference type="Pfam" id="PF13476">
    <property type="entry name" value="AAA_23"/>
    <property type="match status" value="1"/>
</dbReference>
<reference evidence="7 8" key="1">
    <citation type="submission" date="2024-05" db="EMBL/GenBank/DDBJ databases">
        <title>A draft genome resource for the thread blight pathogen Marasmius tenuissimus strain MS-2.</title>
        <authorList>
            <person name="Yulfo-Soto G.E."/>
            <person name="Baruah I.K."/>
            <person name="Amoako-Attah I."/>
            <person name="Bukari Y."/>
            <person name="Meinhardt L.W."/>
            <person name="Bailey B.A."/>
            <person name="Cohen S.P."/>
        </authorList>
    </citation>
    <scope>NUCLEOTIDE SEQUENCE [LARGE SCALE GENOMIC DNA]</scope>
    <source>
        <strain evidence="7 8">MS-2</strain>
    </source>
</reference>
<evidence type="ECO:0000256" key="3">
    <source>
        <dbReference type="ARBA" id="ARBA00023054"/>
    </source>
</evidence>
<keyword evidence="8" id="KW-1185">Reference proteome</keyword>
<sequence length="1560" mass="177617">MGAFLSRVDEWYPPKPKWTPEDMPDLTGKVALVTGGNAGLGKLTVQELLKHNAKVYIAARNRTSAEEAINELLAQTGKEALFVELDLADLKSVKTCAEEFLRTEKELHILYNNARRVISGIMQPPFEKITAQGFDLQFGVNVLGHFYLTKLLLPILLNAAKSCPEQEVRVVNVSSMAHCQFPLLSFDTFKDGPARNRLGYLPGTLYAQSKFVGETPSVTLVDALIISCQQGNVIFAKELARRYGDEGIISTAVHPGAIDTGLWTAGSMPWIIVFLAVRSLGFAHLEIRGNDVAWKQRLLVLHPLMYGAYTQLYAGTAPEVAKLNGEVQTRPSLTPTFIFDSERVAMARRARSPTASDNDSLKENKDVNRNATKVKTEGEKTKSGKGKRTLRVDDEEENEEHNETRGDVHEDDEDAEGDDDEGEGSPKGRKRSRLNIDGDSRASLAEPEVKTLPRDTDGYIPGQIVRIQLMNFLTYDYADFSCGPYLNMIIGPNGTGKSSIACAIALGLNWPPSILGRAENIFSFVKNDKDSGYVEIELKGPKGRSNLVIRRHLTSQSKSNSFTLNGKPVTGREVTTKMAELNVQVSNLCTFLPQDKVSSFAMMSPHQLLKETQLAAGNRNLTTWHETLMKAGKEHRTMLQTIKEEEDRLKQMRDRNEAIEKEVERYQERKRIEEQIEVLKIFIPSVYYSELREQYAVAKEKQRKLHHRVTKLKEKNAPAHQLLSTMKERLSRQEKDRKRAKDTVTDKFSKMRSKWTENNRLETEAENFNSQIEELEVRELRRAEKIKSLEADITDLEKQFNTEVKTESPAALTEEMRQQLSVRREIDARMNEVNGQRETVMSDKRLVEMNMEQLRKDLQSLDSEDGRKLASLKNWDRDTHDTILWLRQNKDRFRMDIIEPSYLSLTVKDQKYANAVEACFGSLQLRTFVAQCREDYDLLNDTINEANNPFGRRVRVATWYRDPRQCNIIPQPMTTEEMRELGFEGYAIDLVECPEGLKTYLRAELQMHRVAVSLRPNIDIQKAMDYVSRPIGSFPGGANFIAGMVQHSVTRSRYGRNARSNATNNIAPARNLTAQTVDLEQKRRLESELQQLQVELEGHNEEEQKLNERARATREEINDFQRKKEDIDKRKEAIRQEVKRKQTLKTRIDRQKATLKNERNAPSAEAERKRIRRKMAEIARKRTTIAKEYLVRPLAATRASMLTFDQNLSRAAVEEMTNSTRIGLEYLQMSANQAALADLVDKKDAKHAKALEVFNIADAEYTKIKHDSKAALQAAQNAFGEASEEHQAVFKEMDKKRNQYKARLKVAHEKGLELPSDEGVDLRSSGELEAVMEEQHAQLELITKTNPGVIEQYEKRKRDIESLEQVLERKNRDAQNVEKAINSAKSKWLPALQELVENIGEKFSAAFERIGCAGEIRIREDEDYDKWAIDIYVKFRDSENLQLLTGQRQSGGERSLTTILYLMSLTEEARTPFSLVDEINQGMDQRAERVVHNSMVEVTCKDTAGQYFLITPKLLPDLNYHERMKVLCVANGEWLPESTTMGNLKSLLDGYKGSKSSKSH</sequence>
<gene>
    <name evidence="7" type="primary">SMC5</name>
    <name evidence="7" type="ORF">AAF712_002756</name>
</gene>
<evidence type="ECO:0000256" key="4">
    <source>
        <dbReference type="SAM" id="Coils"/>
    </source>
</evidence>
<feature type="compositionally biased region" description="Basic and acidic residues" evidence="5">
    <location>
        <begin position="359"/>
        <end position="382"/>
    </location>
</feature>
<feature type="coiled-coil region" evidence="4">
    <location>
        <begin position="1082"/>
        <end position="1161"/>
    </location>
</feature>
<evidence type="ECO:0000313" key="7">
    <source>
        <dbReference type="EMBL" id="KAL0070264.1"/>
    </source>
</evidence>
<comment type="similarity">
    <text evidence="1">Belongs to the SMC family. SMC5 subfamily.</text>
</comment>
<dbReference type="Gene3D" id="3.40.50.300">
    <property type="entry name" value="P-loop containing nucleotide triphosphate hydrolases"/>
    <property type="match status" value="2"/>
</dbReference>
<keyword evidence="3 4" id="KW-0175">Coiled coil</keyword>
<feature type="compositionally biased region" description="Acidic residues" evidence="5">
    <location>
        <begin position="409"/>
        <end position="423"/>
    </location>
</feature>
<dbReference type="InterPro" id="IPR027417">
    <property type="entry name" value="P-loop_NTPase"/>
</dbReference>
<dbReference type="EMBL" id="JBBXMP010000008">
    <property type="protein sequence ID" value="KAL0070264.1"/>
    <property type="molecule type" value="Genomic_DNA"/>
</dbReference>
<dbReference type="SUPFAM" id="SSF51735">
    <property type="entry name" value="NAD(P)-binding Rossmann-fold domains"/>
    <property type="match status" value="1"/>
</dbReference>
<evidence type="ECO:0000259" key="6">
    <source>
        <dbReference type="Pfam" id="PF13476"/>
    </source>
</evidence>
<dbReference type="PRINTS" id="PR00081">
    <property type="entry name" value="GDHRDH"/>
</dbReference>
<feature type="region of interest" description="Disordered" evidence="5">
    <location>
        <begin position="348"/>
        <end position="454"/>
    </location>
</feature>
<dbReference type="InterPro" id="IPR002347">
    <property type="entry name" value="SDR_fam"/>
</dbReference>
<dbReference type="Proteomes" id="UP001437256">
    <property type="component" value="Unassembled WGS sequence"/>
</dbReference>
<proteinExistence type="inferred from homology"/>
<name>A0ABR3AA94_9AGAR</name>
<protein>
    <recommendedName>
        <fullName evidence="2">Structural maintenance of chromosomes protein 5</fullName>
    </recommendedName>
</protein>
<dbReference type="InterPro" id="IPR038729">
    <property type="entry name" value="Rad50/SbcC_AAA"/>
</dbReference>
<dbReference type="Pfam" id="PF00106">
    <property type="entry name" value="adh_short"/>
    <property type="match status" value="1"/>
</dbReference>
<evidence type="ECO:0000256" key="5">
    <source>
        <dbReference type="SAM" id="MobiDB-lite"/>
    </source>
</evidence>
<dbReference type="PANTHER" id="PTHR45916:SF1">
    <property type="entry name" value="STRUCTURAL MAINTENANCE OF CHROMOSOMES PROTEIN 5"/>
    <property type="match status" value="1"/>
</dbReference>
<feature type="domain" description="Rad50/SbcC-type AAA" evidence="6">
    <location>
        <begin position="466"/>
        <end position="677"/>
    </location>
</feature>
<dbReference type="InterPro" id="IPR036291">
    <property type="entry name" value="NAD(P)-bd_dom_sf"/>
</dbReference>
<evidence type="ECO:0000256" key="1">
    <source>
        <dbReference type="ARBA" id="ARBA00010171"/>
    </source>
</evidence>
<evidence type="ECO:0000313" key="8">
    <source>
        <dbReference type="Proteomes" id="UP001437256"/>
    </source>
</evidence>
<feature type="coiled-coil region" evidence="4">
    <location>
        <begin position="635"/>
        <end position="676"/>
    </location>
</feature>
<evidence type="ECO:0000256" key="2">
    <source>
        <dbReference type="ARBA" id="ARBA00018687"/>
    </source>
</evidence>
<feature type="coiled-coil region" evidence="4">
    <location>
        <begin position="723"/>
        <end position="806"/>
    </location>
</feature>
<dbReference type="PANTHER" id="PTHR45916">
    <property type="entry name" value="STRUCTURAL MAINTENANCE OF CHROMOSOMES PROTEIN 5"/>
    <property type="match status" value="1"/>
</dbReference>